<dbReference type="PANTHER" id="PTHR43022">
    <property type="entry name" value="PROTEIN SMF"/>
    <property type="match status" value="1"/>
</dbReference>
<evidence type="ECO:0000256" key="1">
    <source>
        <dbReference type="ARBA" id="ARBA00006525"/>
    </source>
</evidence>
<dbReference type="EMBL" id="CP069362">
    <property type="protein sequence ID" value="WGS64201.1"/>
    <property type="molecule type" value="Genomic_DNA"/>
</dbReference>
<evidence type="ECO:0000313" key="3">
    <source>
        <dbReference type="EMBL" id="WGS64201.1"/>
    </source>
</evidence>
<dbReference type="PANTHER" id="PTHR43022:SF1">
    <property type="entry name" value="PROTEIN SMF"/>
    <property type="match status" value="1"/>
</dbReference>
<comment type="similarity">
    <text evidence="1">Belongs to the DprA/Smf family.</text>
</comment>
<dbReference type="Gene3D" id="3.40.50.450">
    <property type="match status" value="1"/>
</dbReference>
<name>A0ABY8PNI9_9BACT</name>
<dbReference type="NCBIfam" id="TIGR00732">
    <property type="entry name" value="dprA"/>
    <property type="match status" value="1"/>
</dbReference>
<keyword evidence="4" id="KW-1185">Reference proteome</keyword>
<evidence type="ECO:0000313" key="4">
    <source>
        <dbReference type="Proteomes" id="UP001232493"/>
    </source>
</evidence>
<protein>
    <submittedName>
        <fullName evidence="3">DNA-protecting protein DprA</fullName>
    </submittedName>
</protein>
<dbReference type="Proteomes" id="UP001232493">
    <property type="component" value="Chromosome"/>
</dbReference>
<gene>
    <name evidence="3" type="primary">dprA</name>
    <name evidence="3" type="ORF">JRV97_07405</name>
</gene>
<accession>A0ABY8PNI9</accession>
<dbReference type="RefSeq" id="WP_280997657.1">
    <property type="nucleotide sequence ID" value="NZ_CP069362.1"/>
</dbReference>
<dbReference type="Pfam" id="PF02481">
    <property type="entry name" value="DNA_processg_A"/>
    <property type="match status" value="1"/>
</dbReference>
<dbReference type="InterPro" id="IPR057666">
    <property type="entry name" value="DrpA_SLOG"/>
</dbReference>
<proteinExistence type="inferred from homology"/>
<evidence type="ECO:0000259" key="2">
    <source>
        <dbReference type="Pfam" id="PF02481"/>
    </source>
</evidence>
<dbReference type="SUPFAM" id="SSF102405">
    <property type="entry name" value="MCP/YpsA-like"/>
    <property type="match status" value="1"/>
</dbReference>
<dbReference type="InterPro" id="IPR003488">
    <property type="entry name" value="DprA"/>
</dbReference>
<reference evidence="3 4" key="1">
    <citation type="submission" date="2021-02" db="EMBL/GenBank/DDBJ databases">
        <title>Characterization of Marinitoga sp. nov. str. BP5-C20A.</title>
        <authorList>
            <person name="Erauso G."/>
            <person name="Postec A."/>
        </authorList>
    </citation>
    <scope>NUCLEOTIDE SEQUENCE [LARGE SCALE GENOMIC DNA]</scope>
    <source>
        <strain evidence="3 4">BP5-C20A</strain>
    </source>
</reference>
<sequence>MVRDNIIWMKEFLKESNKNIINNIKNNKIPLIEKKQLNSYLEFLKEKNIKVITYFDDEYPEKLKRIYNPPVMLYIKGNSELLKRESIGIVGSRKCTSYGKNITLSFSEILSKEYVIVSGMAYGIDSYAHKGAIKNGTVAVLGSGVDIPYPVSNANLYYEILNNNGCIVSEYAPGTPAQPFRFPERNRIIVGLSKSIIVVEAAKRSGSLITARLAAESGIDVYAVPGDINKKSSEGTNNLIYNGATPIVSEKHLKDLFNIKQNKNIKLKSPIDIKIVSAITNGYNSFEKIIYYTNENPSIILQRLTILTMEDLIIETNGIYYYKGG</sequence>
<feature type="domain" description="Smf/DprA SLOG" evidence="2">
    <location>
        <begin position="50"/>
        <end position="253"/>
    </location>
</feature>
<organism evidence="3 4">
    <name type="scientific">Marinitoga aeolica</name>
    <dbReference type="NCBI Taxonomy" id="2809031"/>
    <lineage>
        <taxon>Bacteria</taxon>
        <taxon>Thermotogati</taxon>
        <taxon>Thermotogota</taxon>
        <taxon>Thermotogae</taxon>
        <taxon>Petrotogales</taxon>
        <taxon>Petrotogaceae</taxon>
        <taxon>Marinitoga</taxon>
    </lineage>
</organism>